<name>A0A443QQ72_9ACAR</name>
<evidence type="ECO:0000313" key="1">
    <source>
        <dbReference type="EMBL" id="RWS05185.1"/>
    </source>
</evidence>
<dbReference type="OrthoDB" id="6505652at2759"/>
<keyword evidence="2" id="KW-1185">Reference proteome</keyword>
<feature type="non-terminal residue" evidence="1">
    <location>
        <position position="514"/>
    </location>
</feature>
<reference evidence="1 2" key="1">
    <citation type="journal article" date="2018" name="Gigascience">
        <title>Genomes of trombidid mites reveal novel predicted allergens and laterally-transferred genes associated with secondary metabolism.</title>
        <authorList>
            <person name="Dong X."/>
            <person name="Chaisiri K."/>
            <person name="Xia D."/>
            <person name="Armstrong S.D."/>
            <person name="Fang Y."/>
            <person name="Donnelly M.J."/>
            <person name="Kadowaki T."/>
            <person name="McGarry J.W."/>
            <person name="Darby A.C."/>
            <person name="Makepeace B.L."/>
        </authorList>
    </citation>
    <scope>NUCLEOTIDE SEQUENCE [LARGE SCALE GENOMIC DNA]</scope>
    <source>
        <strain evidence="1">UoL-WK</strain>
    </source>
</reference>
<dbReference type="STRING" id="1965070.A0A443QQ72"/>
<evidence type="ECO:0000313" key="2">
    <source>
        <dbReference type="Proteomes" id="UP000285301"/>
    </source>
</evidence>
<dbReference type="Proteomes" id="UP000285301">
    <property type="component" value="Unassembled WGS sequence"/>
</dbReference>
<dbReference type="Pfam" id="PF03564">
    <property type="entry name" value="DUF1759"/>
    <property type="match status" value="1"/>
</dbReference>
<protein>
    <submittedName>
        <fullName evidence="1">Uncharacterized protein</fullName>
    </submittedName>
</protein>
<dbReference type="InterPro" id="IPR005312">
    <property type="entry name" value="DUF1759"/>
</dbReference>
<gene>
    <name evidence="1" type="ORF">B4U79_08647</name>
</gene>
<feature type="non-terminal residue" evidence="1">
    <location>
        <position position="1"/>
    </location>
</feature>
<dbReference type="AlphaFoldDB" id="A0A443QQ72"/>
<dbReference type="EMBL" id="NCKU01004971">
    <property type="protein sequence ID" value="RWS05185.1"/>
    <property type="molecule type" value="Genomic_DNA"/>
</dbReference>
<proteinExistence type="predicted"/>
<sequence length="514" mass="58413">PADLETDISVSQQYEEKIIAAKVKLAKRIQSLSTESKPRVECTNFGDKTMSSVRNICVKLPCLEIDKFYGEISHWQQFWSQFESAVHLNDQLKKSDNLVYLKSFLGGNAARALFGLEICDENYESAVELLKNRFGREDVVINAHMNKLLAIDPVKRSSEVKLLRRLYDECEVQIRSLETLGVTADTYGNLLCPILLKLIPDDIALEYSRQQDKDDAWNAAGDIKYNKAGKENENRNSRRDFPSALALNTMEYNGPCIFCRSDHKFTECDSSPQEKLKILKKEKRCFVCLRKGHMSSKCTVRKKCQCGHKHHPLICVNEKEKRKEVVEATAKAIIDCDRRVIVRCLFDGGSQRSFVTEEVSRKLNLPIVGSECISISTFDYKKSSTKRRNKVKILLRNVSNPNRSLEINALETESISIVQIIAPDQMLSQEMERRGLSLADFKMDKFMDEGLSVLIGADYYWNAISGKTLRLSDSLVAIESIFGWCLHGATMKDKHKQTTIALHSACDDLISKEL</sequence>
<organism evidence="1 2">
    <name type="scientific">Dinothrombium tinctorium</name>
    <dbReference type="NCBI Taxonomy" id="1965070"/>
    <lineage>
        <taxon>Eukaryota</taxon>
        <taxon>Metazoa</taxon>
        <taxon>Ecdysozoa</taxon>
        <taxon>Arthropoda</taxon>
        <taxon>Chelicerata</taxon>
        <taxon>Arachnida</taxon>
        <taxon>Acari</taxon>
        <taxon>Acariformes</taxon>
        <taxon>Trombidiformes</taxon>
        <taxon>Prostigmata</taxon>
        <taxon>Anystina</taxon>
        <taxon>Parasitengona</taxon>
        <taxon>Trombidioidea</taxon>
        <taxon>Trombidiidae</taxon>
        <taxon>Dinothrombium</taxon>
    </lineage>
</organism>
<accession>A0A443QQ72</accession>
<comment type="caution">
    <text evidence="1">The sequence shown here is derived from an EMBL/GenBank/DDBJ whole genome shotgun (WGS) entry which is preliminary data.</text>
</comment>
<dbReference type="PANTHER" id="PTHR47331">
    <property type="entry name" value="PHD-TYPE DOMAIN-CONTAINING PROTEIN"/>
    <property type="match status" value="1"/>
</dbReference>
<dbReference type="PANTHER" id="PTHR47331:SF5">
    <property type="entry name" value="RIBONUCLEASE H"/>
    <property type="match status" value="1"/>
</dbReference>